<dbReference type="PANTHER" id="PTHR11783">
    <property type="entry name" value="SULFOTRANSFERASE SULT"/>
    <property type="match status" value="1"/>
</dbReference>
<comment type="similarity">
    <text evidence="1">Belongs to the sulfotransferase 1 family.</text>
</comment>
<dbReference type="Proteomes" id="UP000694866">
    <property type="component" value="Unplaced"/>
</dbReference>
<feature type="domain" description="Sulfotransferase" evidence="3">
    <location>
        <begin position="56"/>
        <end position="328"/>
    </location>
</feature>
<evidence type="ECO:0000313" key="4">
    <source>
        <dbReference type="EMBL" id="JAG74173.1"/>
    </source>
</evidence>
<protein>
    <submittedName>
        <fullName evidence="4">SULT1C4_2 protein</fullName>
    </submittedName>
    <submittedName>
        <fullName evidence="6">Sulfotransferase 1C4</fullName>
    </submittedName>
</protein>
<dbReference type="Gene3D" id="3.40.50.300">
    <property type="entry name" value="P-loop containing nucleotide triphosphate hydrolases"/>
    <property type="match status" value="1"/>
</dbReference>
<dbReference type="RefSeq" id="XP_011302858.1">
    <property type="nucleotide sequence ID" value="XM_011304556.1"/>
</dbReference>
<dbReference type="Pfam" id="PF00685">
    <property type="entry name" value="Sulfotransfer_1"/>
    <property type="match status" value="1"/>
</dbReference>
<dbReference type="AlphaFoldDB" id="A0A0C9RBX2"/>
<dbReference type="GeneID" id="105266415"/>
<dbReference type="KEGG" id="fas:105266415"/>
<evidence type="ECO:0000256" key="2">
    <source>
        <dbReference type="ARBA" id="ARBA00022679"/>
    </source>
</evidence>
<gene>
    <name evidence="4" type="primary">SULT1C4_2</name>
    <name evidence="6" type="synonym">LOC105266415</name>
    <name evidence="4" type="ORF">g.14572</name>
</gene>
<dbReference type="InterPro" id="IPR000863">
    <property type="entry name" value="Sulfotransferase_dom"/>
</dbReference>
<dbReference type="EMBL" id="GBYB01004406">
    <property type="protein sequence ID" value="JAG74173.1"/>
    <property type="molecule type" value="Transcribed_RNA"/>
</dbReference>
<evidence type="ECO:0000256" key="1">
    <source>
        <dbReference type="ARBA" id="ARBA00005771"/>
    </source>
</evidence>
<keyword evidence="5" id="KW-1185">Reference proteome</keyword>
<reference evidence="4" key="1">
    <citation type="submission" date="2015-01" db="EMBL/GenBank/DDBJ databases">
        <title>Transcriptome Assembly of Fopius arisanus.</title>
        <authorList>
            <person name="Geib S."/>
        </authorList>
    </citation>
    <scope>NUCLEOTIDE SEQUENCE</scope>
</reference>
<keyword evidence="2" id="KW-0808">Transferase</keyword>
<dbReference type="InterPro" id="IPR027417">
    <property type="entry name" value="P-loop_NTPase"/>
</dbReference>
<organism evidence="4">
    <name type="scientific">Fopius arisanus</name>
    <dbReference type="NCBI Taxonomy" id="64838"/>
    <lineage>
        <taxon>Eukaryota</taxon>
        <taxon>Metazoa</taxon>
        <taxon>Ecdysozoa</taxon>
        <taxon>Arthropoda</taxon>
        <taxon>Hexapoda</taxon>
        <taxon>Insecta</taxon>
        <taxon>Pterygota</taxon>
        <taxon>Neoptera</taxon>
        <taxon>Endopterygota</taxon>
        <taxon>Hymenoptera</taxon>
        <taxon>Apocrita</taxon>
        <taxon>Ichneumonoidea</taxon>
        <taxon>Braconidae</taxon>
        <taxon>Opiinae</taxon>
        <taxon>Fopius</taxon>
    </lineage>
</organism>
<dbReference type="GO" id="GO:0008146">
    <property type="term" value="F:sulfotransferase activity"/>
    <property type="evidence" value="ECO:0007669"/>
    <property type="project" value="InterPro"/>
</dbReference>
<reference evidence="6" key="2">
    <citation type="submission" date="2025-04" db="UniProtKB">
        <authorList>
            <consortium name="RefSeq"/>
        </authorList>
    </citation>
    <scope>IDENTIFICATION</scope>
    <source>
        <strain evidence="6">USDA-PBARC FA_bdor</strain>
        <tissue evidence="6">Whole organism</tissue>
    </source>
</reference>
<proteinExistence type="inferred from homology"/>
<evidence type="ECO:0000259" key="3">
    <source>
        <dbReference type="Pfam" id="PF00685"/>
    </source>
</evidence>
<dbReference type="OrthoDB" id="205623at2759"/>
<evidence type="ECO:0000313" key="6">
    <source>
        <dbReference type="RefSeq" id="XP_011302858.1"/>
    </source>
</evidence>
<accession>A0A0C9RBX2</accession>
<dbReference type="SUPFAM" id="SSF52540">
    <property type="entry name" value="P-loop containing nucleoside triphosphate hydrolases"/>
    <property type="match status" value="1"/>
</dbReference>
<evidence type="ECO:0000313" key="5">
    <source>
        <dbReference type="Proteomes" id="UP000694866"/>
    </source>
</evidence>
<sequence>MSMRVEKSDEFGDLDELWKKIFNSEFTGRYTSVKGVRLPEIFNKFADEIENFEVRDDDVWVCSFPKGGTTWTQEMVWCLGNDVDLEGAKADLFQRFPFFEVTAVVDYSAFRKKKPDDRSKKHAMTSLEFCRTRSSPRFIKTHLPFQLLPRDLREGKTRAKIIYVWRNPKDTCVSFFHHSKLLEGYRGDFELFCKLFLFDKLYCCPYWDHILGFWNNRNDKKHEMLLIKYEEMKSDLTSVVRRTSEFLGKPPLPPEKLAILMDHLTFSKMKNNPAVNKEEWIAYIKQFDLSTEDGKFMRKGEVNQWQTEMSPEMSEKFDEWTAEHLKASDLTL</sequence>
<accession>A0A9R1U0A2</accession>
<name>A0A0C9RBX2_9HYME</name>